<dbReference type="InterPro" id="IPR007110">
    <property type="entry name" value="Ig-like_dom"/>
</dbReference>
<feature type="chain" id="PRO_5032723360" description="Ig-like domain-containing protein" evidence="1">
    <location>
        <begin position="21"/>
        <end position="121"/>
    </location>
</feature>
<evidence type="ECO:0000313" key="4">
    <source>
        <dbReference type="Proteomes" id="UP000639338"/>
    </source>
</evidence>
<organism evidence="3 4">
    <name type="scientific">Aphidius gifuensis</name>
    <name type="common">Parasitoid wasp</name>
    <dbReference type="NCBI Taxonomy" id="684658"/>
    <lineage>
        <taxon>Eukaryota</taxon>
        <taxon>Metazoa</taxon>
        <taxon>Ecdysozoa</taxon>
        <taxon>Arthropoda</taxon>
        <taxon>Hexapoda</taxon>
        <taxon>Insecta</taxon>
        <taxon>Pterygota</taxon>
        <taxon>Neoptera</taxon>
        <taxon>Endopterygota</taxon>
        <taxon>Hymenoptera</taxon>
        <taxon>Apocrita</taxon>
        <taxon>Ichneumonoidea</taxon>
        <taxon>Braconidae</taxon>
        <taxon>Aphidiinae</taxon>
        <taxon>Aphidius</taxon>
    </lineage>
</organism>
<dbReference type="SMART" id="SM00409">
    <property type="entry name" value="IG"/>
    <property type="match status" value="1"/>
</dbReference>
<evidence type="ECO:0000256" key="1">
    <source>
        <dbReference type="SAM" id="SignalP"/>
    </source>
</evidence>
<evidence type="ECO:0000313" key="3">
    <source>
        <dbReference type="EMBL" id="KAF7996274.1"/>
    </source>
</evidence>
<reference evidence="3 4" key="1">
    <citation type="submission" date="2020-08" db="EMBL/GenBank/DDBJ databases">
        <title>Aphidius gifuensis genome sequencing and assembly.</title>
        <authorList>
            <person name="Du Z."/>
        </authorList>
    </citation>
    <scope>NUCLEOTIDE SEQUENCE [LARGE SCALE GENOMIC DNA]</scope>
    <source>
        <strain evidence="3">YNYX2018</strain>
        <tissue evidence="3">Adults</tissue>
    </source>
</reference>
<feature type="domain" description="Ig-like" evidence="2">
    <location>
        <begin position="31"/>
        <end position="106"/>
    </location>
</feature>
<dbReference type="AlphaFoldDB" id="A0A835CUL3"/>
<comment type="caution">
    <text evidence="3">The sequence shown here is derived from an EMBL/GenBank/DDBJ whole genome shotgun (WGS) entry which is preliminary data.</text>
</comment>
<sequence length="121" mass="13882">MTRLLIVGFLIFIYGNNVRCHDQTTIEAYVGQTVVLPCQYIGNHHRFMIWQFPDDLKIIGPQNSFDQKKYNYKVLSGELFIKNVTVEDAGDYKCLTQGIANRAAIKINLAKLIVHENHAKK</sequence>
<dbReference type="InterPro" id="IPR013783">
    <property type="entry name" value="Ig-like_fold"/>
</dbReference>
<dbReference type="SUPFAM" id="SSF48726">
    <property type="entry name" value="Immunoglobulin"/>
    <property type="match status" value="1"/>
</dbReference>
<keyword evidence="4" id="KW-1185">Reference proteome</keyword>
<dbReference type="Proteomes" id="UP000639338">
    <property type="component" value="Unassembled WGS sequence"/>
</dbReference>
<evidence type="ECO:0000259" key="2">
    <source>
        <dbReference type="PROSITE" id="PS50835"/>
    </source>
</evidence>
<protein>
    <recommendedName>
        <fullName evidence="2">Ig-like domain-containing protein</fullName>
    </recommendedName>
</protein>
<proteinExistence type="predicted"/>
<dbReference type="InterPro" id="IPR003599">
    <property type="entry name" value="Ig_sub"/>
</dbReference>
<dbReference type="EMBL" id="JACMRX010000001">
    <property type="protein sequence ID" value="KAF7996274.1"/>
    <property type="molecule type" value="Genomic_DNA"/>
</dbReference>
<dbReference type="Gene3D" id="2.60.40.10">
    <property type="entry name" value="Immunoglobulins"/>
    <property type="match status" value="1"/>
</dbReference>
<accession>A0A835CUL3</accession>
<feature type="signal peptide" evidence="1">
    <location>
        <begin position="1"/>
        <end position="20"/>
    </location>
</feature>
<dbReference type="OrthoDB" id="10258440at2759"/>
<name>A0A835CUL3_APHGI</name>
<dbReference type="InterPro" id="IPR036179">
    <property type="entry name" value="Ig-like_dom_sf"/>
</dbReference>
<dbReference type="PROSITE" id="PS50835">
    <property type="entry name" value="IG_LIKE"/>
    <property type="match status" value="1"/>
</dbReference>
<dbReference type="Pfam" id="PF13927">
    <property type="entry name" value="Ig_3"/>
    <property type="match status" value="1"/>
</dbReference>
<keyword evidence="1" id="KW-0732">Signal</keyword>
<gene>
    <name evidence="3" type="ORF">HCN44_001906</name>
</gene>
<dbReference type="CDD" id="cd00096">
    <property type="entry name" value="Ig"/>
    <property type="match status" value="1"/>
</dbReference>